<evidence type="ECO:0000313" key="1">
    <source>
        <dbReference type="EMBL" id="SHH09612.1"/>
    </source>
</evidence>
<dbReference type="EMBL" id="FQWD01000006">
    <property type="protein sequence ID" value="SHH09612.1"/>
    <property type="molecule type" value="Genomic_DNA"/>
</dbReference>
<dbReference type="AlphaFoldDB" id="A0A1M5Q6L3"/>
<protein>
    <submittedName>
        <fullName evidence="1">Uncharacterized protein</fullName>
    </submittedName>
</protein>
<name>A0A1M5Q6L3_9ALTE</name>
<keyword evidence="2" id="KW-1185">Reference proteome</keyword>
<proteinExistence type="predicted"/>
<dbReference type="RefSeq" id="WP_139241627.1">
    <property type="nucleotide sequence ID" value="NZ_FQWD01000006.1"/>
</dbReference>
<sequence length="119" mass="13408">MATVNQLHNIIAFPVSAQLRTTSQKGWSYLLSSSLAFNKSIDHAIRIQKPNEEMVPQWIRKLITSGQCSTIYVEDLSLPQHEQVLIKQLCDQYSVSLIGLSVNDKQTGRQADNVLQGPW</sequence>
<reference evidence="2" key="1">
    <citation type="submission" date="2016-11" db="EMBL/GenBank/DDBJ databases">
        <authorList>
            <person name="Varghese N."/>
            <person name="Submissions S."/>
        </authorList>
    </citation>
    <scope>NUCLEOTIDE SEQUENCE [LARGE SCALE GENOMIC DNA]</scope>
    <source>
        <strain evidence="2">CGMCC 1.8995</strain>
    </source>
</reference>
<organism evidence="1 2">
    <name type="scientific">Marisediminitalea aggregata</name>
    <dbReference type="NCBI Taxonomy" id="634436"/>
    <lineage>
        <taxon>Bacteria</taxon>
        <taxon>Pseudomonadati</taxon>
        <taxon>Pseudomonadota</taxon>
        <taxon>Gammaproteobacteria</taxon>
        <taxon>Alteromonadales</taxon>
        <taxon>Alteromonadaceae</taxon>
        <taxon>Marisediminitalea</taxon>
    </lineage>
</organism>
<gene>
    <name evidence="1" type="ORF">SAMN05216361_3758</name>
</gene>
<dbReference type="Proteomes" id="UP000184520">
    <property type="component" value="Unassembled WGS sequence"/>
</dbReference>
<dbReference type="OrthoDB" id="6386063at2"/>
<evidence type="ECO:0000313" key="2">
    <source>
        <dbReference type="Proteomes" id="UP000184520"/>
    </source>
</evidence>
<accession>A0A1M5Q6L3</accession>